<proteinExistence type="predicted"/>
<dbReference type="EMBL" id="CADCTK010000089">
    <property type="protein sequence ID" value="CAA9217304.1"/>
    <property type="molecule type" value="Genomic_DNA"/>
</dbReference>
<dbReference type="AlphaFoldDB" id="A0A6J4H7T3"/>
<feature type="non-terminal residue" evidence="1">
    <location>
        <position position="350"/>
    </location>
</feature>
<evidence type="ECO:0000313" key="1">
    <source>
        <dbReference type="EMBL" id="CAA9217304.1"/>
    </source>
</evidence>
<evidence type="ECO:0008006" key="2">
    <source>
        <dbReference type="Google" id="ProtNLM"/>
    </source>
</evidence>
<name>A0A6J4H7T3_9CHLR</name>
<protein>
    <recommendedName>
        <fullName evidence="2">Tetratricopeptide repeat protein</fullName>
    </recommendedName>
</protein>
<organism evidence="1">
    <name type="scientific">uncultured Chloroflexia bacterium</name>
    <dbReference type="NCBI Taxonomy" id="1672391"/>
    <lineage>
        <taxon>Bacteria</taxon>
        <taxon>Bacillati</taxon>
        <taxon>Chloroflexota</taxon>
        <taxon>Chloroflexia</taxon>
        <taxon>environmental samples</taxon>
    </lineage>
</organism>
<gene>
    <name evidence="1" type="ORF">AVDCRST_MAG26-371</name>
</gene>
<reference evidence="1" key="1">
    <citation type="submission" date="2020-02" db="EMBL/GenBank/DDBJ databases">
        <authorList>
            <person name="Meier V. D."/>
        </authorList>
    </citation>
    <scope>NUCLEOTIDE SEQUENCE</scope>
    <source>
        <strain evidence="1">AVDCRST_MAG26</strain>
    </source>
</reference>
<accession>A0A6J4H7T3</accession>
<sequence>MTSIANPRASASQGVQHRLPAEPVAGRIAFKESEMSWQPSHEPVRYDQARVARLKPLRDAVERLGLPPLRLRKLRVLLGALEVQIEDGGDNPEVNALLIDALRAGVRHQVDAAAARSVLRAVDAFAQAEEQRWAQVRAGTLPPIVVPPEEQLDELMQTGYALEQASQSAAAADAWLAAWDLIRQLAQPNLRTSSSFSRVYHTMQSVHDWSVDAAYALGNAGVNNPAYYEHQLRFTREYLAQFPDEDPDQVLSMLRAQAEALWFLGRRAESEAVYAALVERLPDEGFGYIGWSDHYWLYRDSPQEFDTAAGILQRALARPSLKDREHVLDRLAELYGKWGRPEAQAAVVAQ</sequence>